<keyword evidence="6" id="KW-1185">Reference proteome</keyword>
<dbReference type="InterPro" id="IPR000524">
    <property type="entry name" value="Tscrpt_reg_HTH_GntR"/>
</dbReference>
<keyword evidence="3" id="KW-0804">Transcription</keyword>
<dbReference type="Proteomes" id="UP000712157">
    <property type="component" value="Unassembled WGS sequence"/>
</dbReference>
<evidence type="ECO:0000256" key="2">
    <source>
        <dbReference type="ARBA" id="ARBA00023125"/>
    </source>
</evidence>
<dbReference type="Gene3D" id="1.10.10.10">
    <property type="entry name" value="Winged helix-like DNA-binding domain superfamily/Winged helix DNA-binding domain"/>
    <property type="match status" value="1"/>
</dbReference>
<keyword evidence="1" id="KW-0805">Transcription regulation</keyword>
<dbReference type="GO" id="GO:0003677">
    <property type="term" value="F:DNA binding"/>
    <property type="evidence" value="ECO:0007669"/>
    <property type="project" value="UniProtKB-KW"/>
</dbReference>
<dbReference type="PANTHER" id="PTHR43537">
    <property type="entry name" value="TRANSCRIPTIONAL REGULATOR, GNTR FAMILY"/>
    <property type="match status" value="1"/>
</dbReference>
<dbReference type="InterPro" id="IPR036390">
    <property type="entry name" value="WH_DNA-bd_sf"/>
</dbReference>
<dbReference type="EMBL" id="JAHQCW010000008">
    <property type="protein sequence ID" value="MBU9736235.1"/>
    <property type="molecule type" value="Genomic_DNA"/>
</dbReference>
<dbReference type="SMART" id="SM00345">
    <property type="entry name" value="HTH_GNTR"/>
    <property type="match status" value="1"/>
</dbReference>
<dbReference type="InterPro" id="IPR036388">
    <property type="entry name" value="WH-like_DNA-bd_sf"/>
</dbReference>
<dbReference type="Pfam" id="PF07729">
    <property type="entry name" value="FCD"/>
    <property type="match status" value="1"/>
</dbReference>
<evidence type="ECO:0000256" key="1">
    <source>
        <dbReference type="ARBA" id="ARBA00023015"/>
    </source>
</evidence>
<gene>
    <name evidence="5" type="ORF">KTH89_06765</name>
</gene>
<dbReference type="SMART" id="SM00895">
    <property type="entry name" value="FCD"/>
    <property type="match status" value="1"/>
</dbReference>
<evidence type="ECO:0000256" key="3">
    <source>
        <dbReference type="ARBA" id="ARBA00023163"/>
    </source>
</evidence>
<dbReference type="RefSeq" id="WP_238721145.1">
    <property type="nucleotide sequence ID" value="NZ_JAHQCW010000008.1"/>
</dbReference>
<dbReference type="PROSITE" id="PS50949">
    <property type="entry name" value="HTH_GNTR"/>
    <property type="match status" value="1"/>
</dbReference>
<evidence type="ECO:0000259" key="4">
    <source>
        <dbReference type="PROSITE" id="PS50949"/>
    </source>
</evidence>
<reference evidence="5" key="1">
    <citation type="submission" date="2021-06" db="EMBL/GenBank/DDBJ databases">
        <title>Description of novel taxa of the family Lachnospiraceae.</title>
        <authorList>
            <person name="Chaplin A.V."/>
            <person name="Sokolova S.R."/>
            <person name="Pikina A.P."/>
            <person name="Korzhanova M."/>
            <person name="Belova V."/>
            <person name="Korostin D."/>
            <person name="Efimov B.A."/>
        </authorList>
    </citation>
    <scope>NUCLEOTIDE SEQUENCE</scope>
    <source>
        <strain evidence="5">ASD5720</strain>
    </source>
</reference>
<dbReference type="GO" id="GO:0003700">
    <property type="term" value="F:DNA-binding transcription factor activity"/>
    <property type="evidence" value="ECO:0007669"/>
    <property type="project" value="InterPro"/>
</dbReference>
<evidence type="ECO:0000313" key="6">
    <source>
        <dbReference type="Proteomes" id="UP000712157"/>
    </source>
</evidence>
<feature type="domain" description="HTH gntR-type" evidence="4">
    <location>
        <begin position="3"/>
        <end position="70"/>
    </location>
</feature>
<evidence type="ECO:0000313" key="5">
    <source>
        <dbReference type="EMBL" id="MBU9736235.1"/>
    </source>
</evidence>
<dbReference type="SUPFAM" id="SSF48008">
    <property type="entry name" value="GntR ligand-binding domain-like"/>
    <property type="match status" value="1"/>
</dbReference>
<dbReference type="InterPro" id="IPR008920">
    <property type="entry name" value="TF_FadR/GntR_C"/>
</dbReference>
<dbReference type="AlphaFoldDB" id="A0A949JW37"/>
<dbReference type="Pfam" id="PF00392">
    <property type="entry name" value="GntR"/>
    <property type="match status" value="1"/>
</dbReference>
<organism evidence="5 6">
    <name type="scientific">Diplocloster agilis</name>
    <dbReference type="NCBI Taxonomy" id="2850323"/>
    <lineage>
        <taxon>Bacteria</taxon>
        <taxon>Bacillati</taxon>
        <taxon>Bacillota</taxon>
        <taxon>Clostridia</taxon>
        <taxon>Lachnospirales</taxon>
        <taxon>Lachnospiraceae</taxon>
        <taxon>Diplocloster</taxon>
    </lineage>
</organism>
<proteinExistence type="predicted"/>
<dbReference type="PANTHER" id="PTHR43537:SF24">
    <property type="entry name" value="GLUCONATE OPERON TRANSCRIPTIONAL REPRESSOR"/>
    <property type="match status" value="1"/>
</dbReference>
<protein>
    <submittedName>
        <fullName evidence="5">GntR family transcriptional regulator</fullName>
    </submittedName>
</protein>
<dbReference type="SUPFAM" id="SSF46785">
    <property type="entry name" value="Winged helix' DNA-binding domain"/>
    <property type="match status" value="1"/>
</dbReference>
<name>A0A949JW37_9FIRM</name>
<dbReference type="InterPro" id="IPR011711">
    <property type="entry name" value="GntR_C"/>
</dbReference>
<comment type="caution">
    <text evidence="5">The sequence shown here is derived from an EMBL/GenBank/DDBJ whole genome shotgun (WGS) entry which is preliminary data.</text>
</comment>
<dbReference type="Gene3D" id="1.20.120.530">
    <property type="entry name" value="GntR ligand-binding domain-like"/>
    <property type="match status" value="1"/>
</dbReference>
<sequence length="209" mass="24972">MGASIKQMVYDGVLCDIINGVYPLDYVFNEKELVEKYNVSKSPVRDALIELCNEQVLRSIPRYGYEIVRITERRVREITQFRRLLEVDAFRENCRNYSDMMLKKIVDFNREANASWPKTRYEAWRTNIDFHSMLYSFTNNQFVQEVLEKSLSILYRAYAQLYWPSKDISLNWKEDYHNAIEYHMQKGDYDAATEMLCKDIEDISIYITD</sequence>
<accession>A0A949JW37</accession>
<keyword evidence="2" id="KW-0238">DNA-binding</keyword>